<dbReference type="Gene3D" id="3.20.10.10">
    <property type="entry name" value="D-amino Acid Aminotransferase, subunit A, domain 2"/>
    <property type="match status" value="1"/>
</dbReference>
<dbReference type="GO" id="GO:0008652">
    <property type="term" value="P:amino acid biosynthetic process"/>
    <property type="evidence" value="ECO:0007669"/>
    <property type="project" value="UniProtKB-ARBA"/>
</dbReference>
<keyword evidence="3 5" id="KW-0663">Pyridoxal phosphate</keyword>
<dbReference type="InterPro" id="IPR043131">
    <property type="entry name" value="BCAT-like_N"/>
</dbReference>
<sequence>MSVQGSAVRTVWDPAGPEGLPFGSNSMQHGTAVFEGIRCYPTERGRAVFRLDDHLRRLLGSARQLGVPHDYDLPRLRERVLAAADADGPDESYLRPVLYTPEGRLGVDLGRFRFVLAVEVYSTASADTGVGALPPGVRLTVSPWRRPAATSFPPQVKATGTYAVSALARTAAAAAGFDDAIQLDPVSGRVAEATVANVFVVRDGRLLTPWLSDSLLAGITRDTVLVLARRLGIDVVEGPVEVGDLHRAQEVFLTGTAAELVPATEIDGHGTDPAGPVFRAVAEAFRDTVRGRRFRDLGWLTRTSEPHQAARI</sequence>
<evidence type="ECO:0000256" key="2">
    <source>
        <dbReference type="ARBA" id="ARBA00009320"/>
    </source>
</evidence>
<evidence type="ECO:0000256" key="3">
    <source>
        <dbReference type="ARBA" id="ARBA00022898"/>
    </source>
</evidence>
<keyword evidence="7" id="KW-1185">Reference proteome</keyword>
<evidence type="ECO:0000256" key="5">
    <source>
        <dbReference type="RuleBase" id="RU004516"/>
    </source>
</evidence>
<dbReference type="PANTHER" id="PTHR42743:SF11">
    <property type="entry name" value="AMINODEOXYCHORISMATE LYASE"/>
    <property type="match status" value="1"/>
</dbReference>
<comment type="cofactor">
    <cofactor evidence="1 5">
        <name>pyridoxal 5'-phosphate</name>
        <dbReference type="ChEBI" id="CHEBI:597326"/>
    </cofactor>
</comment>
<evidence type="ECO:0000313" key="6">
    <source>
        <dbReference type="EMBL" id="SCL14588.1"/>
    </source>
</evidence>
<dbReference type="Pfam" id="PF01063">
    <property type="entry name" value="Aminotran_4"/>
    <property type="match status" value="1"/>
</dbReference>
<evidence type="ECO:0000256" key="4">
    <source>
        <dbReference type="RuleBase" id="RU004106"/>
    </source>
</evidence>
<dbReference type="InterPro" id="IPR050571">
    <property type="entry name" value="Class-IV_PLP-Dep_Aminotrnsfr"/>
</dbReference>
<dbReference type="RefSeq" id="WP_091075449.1">
    <property type="nucleotide sequence ID" value="NZ_FMHT01000003.1"/>
</dbReference>
<comment type="similarity">
    <text evidence="2 4">Belongs to the class-IV pyridoxal-phosphate-dependent aminotransferase family.</text>
</comment>
<dbReference type="InterPro" id="IPR018300">
    <property type="entry name" value="Aminotrans_IV_CS"/>
</dbReference>
<dbReference type="InterPro" id="IPR001544">
    <property type="entry name" value="Aminotrans_IV"/>
</dbReference>
<keyword evidence="6" id="KW-0032">Aminotransferase</keyword>
<dbReference type="FunFam" id="3.20.10.10:FF:000002">
    <property type="entry name" value="D-alanine aminotransferase"/>
    <property type="match status" value="1"/>
</dbReference>
<dbReference type="SUPFAM" id="SSF56752">
    <property type="entry name" value="D-aminoacid aminotransferase-like PLP-dependent enzymes"/>
    <property type="match status" value="1"/>
</dbReference>
<dbReference type="GO" id="GO:0008483">
    <property type="term" value="F:transaminase activity"/>
    <property type="evidence" value="ECO:0007669"/>
    <property type="project" value="UniProtKB-KW"/>
</dbReference>
<dbReference type="GO" id="GO:0046394">
    <property type="term" value="P:carboxylic acid biosynthetic process"/>
    <property type="evidence" value="ECO:0007669"/>
    <property type="project" value="UniProtKB-ARBA"/>
</dbReference>
<dbReference type="InterPro" id="IPR043132">
    <property type="entry name" value="BCAT-like_C"/>
</dbReference>
<dbReference type="InterPro" id="IPR036038">
    <property type="entry name" value="Aminotransferase-like"/>
</dbReference>
<organism evidence="6 7">
    <name type="scientific">Micromonospora nigra</name>
    <dbReference type="NCBI Taxonomy" id="145857"/>
    <lineage>
        <taxon>Bacteria</taxon>
        <taxon>Bacillati</taxon>
        <taxon>Actinomycetota</taxon>
        <taxon>Actinomycetes</taxon>
        <taxon>Micromonosporales</taxon>
        <taxon>Micromonosporaceae</taxon>
        <taxon>Micromonospora</taxon>
    </lineage>
</organism>
<name>A0A1C6RBR3_9ACTN</name>
<dbReference type="Proteomes" id="UP000199699">
    <property type="component" value="Unassembled WGS sequence"/>
</dbReference>
<dbReference type="EMBL" id="FMHT01000003">
    <property type="protein sequence ID" value="SCL14588.1"/>
    <property type="molecule type" value="Genomic_DNA"/>
</dbReference>
<dbReference type="Gene3D" id="3.30.470.10">
    <property type="match status" value="1"/>
</dbReference>
<dbReference type="AlphaFoldDB" id="A0A1C6RBR3"/>
<evidence type="ECO:0000313" key="7">
    <source>
        <dbReference type="Proteomes" id="UP000199699"/>
    </source>
</evidence>
<gene>
    <name evidence="6" type="ORF">GA0070616_0484</name>
</gene>
<keyword evidence="6" id="KW-0808">Transferase</keyword>
<dbReference type="STRING" id="145857.GA0070616_0484"/>
<proteinExistence type="inferred from homology"/>
<evidence type="ECO:0000256" key="1">
    <source>
        <dbReference type="ARBA" id="ARBA00001933"/>
    </source>
</evidence>
<accession>A0A1C6RBR3</accession>
<dbReference type="PROSITE" id="PS00770">
    <property type="entry name" value="AA_TRANSFER_CLASS_4"/>
    <property type="match status" value="1"/>
</dbReference>
<protein>
    <submittedName>
        <fullName evidence="6">Branched chain amino acid aminotransferase apoenzyme</fullName>
    </submittedName>
</protein>
<dbReference type="PANTHER" id="PTHR42743">
    <property type="entry name" value="AMINO-ACID AMINOTRANSFERASE"/>
    <property type="match status" value="1"/>
</dbReference>
<reference evidence="6 7" key="1">
    <citation type="submission" date="2016-06" db="EMBL/GenBank/DDBJ databases">
        <authorList>
            <person name="Kjaerup R.B."/>
            <person name="Dalgaard T.S."/>
            <person name="Juul-Madsen H.R."/>
        </authorList>
    </citation>
    <scope>NUCLEOTIDE SEQUENCE [LARGE SCALE GENOMIC DNA]</scope>
    <source>
        <strain evidence="6 7">DSM 43818</strain>
    </source>
</reference>
<dbReference type="OrthoDB" id="9804984at2"/>